<keyword evidence="3 5" id="KW-0597">Phosphoprotein</keyword>
<comment type="catalytic activity">
    <reaction evidence="2 3">
        <text>[protein]-L-glutamate 5-O-methyl ester + H2O = L-glutamyl-[protein] + methanol + H(+)</text>
        <dbReference type="Rhea" id="RHEA:23236"/>
        <dbReference type="Rhea" id="RHEA-COMP:10208"/>
        <dbReference type="Rhea" id="RHEA-COMP:10311"/>
        <dbReference type="ChEBI" id="CHEBI:15377"/>
        <dbReference type="ChEBI" id="CHEBI:15378"/>
        <dbReference type="ChEBI" id="CHEBI:17790"/>
        <dbReference type="ChEBI" id="CHEBI:29973"/>
        <dbReference type="ChEBI" id="CHEBI:82795"/>
        <dbReference type="EC" id="3.1.1.61"/>
    </reaction>
</comment>
<dbReference type="PIRSF" id="PIRSF000876">
    <property type="entry name" value="RR_chemtxs_CheB"/>
    <property type="match status" value="1"/>
</dbReference>
<dbReference type="PROSITE" id="PS50110">
    <property type="entry name" value="RESPONSE_REGULATORY"/>
    <property type="match status" value="1"/>
</dbReference>
<evidence type="ECO:0000259" key="6">
    <source>
        <dbReference type="PROSITE" id="PS50110"/>
    </source>
</evidence>
<evidence type="ECO:0000313" key="9">
    <source>
        <dbReference type="Proteomes" id="UP000199589"/>
    </source>
</evidence>
<reference evidence="9" key="1">
    <citation type="submission" date="2016-10" db="EMBL/GenBank/DDBJ databases">
        <authorList>
            <person name="Varghese N."/>
            <person name="Submissions S."/>
        </authorList>
    </citation>
    <scope>NUCLEOTIDE SEQUENCE [LARGE SCALE GENOMIC DNA]</scope>
    <source>
        <strain evidence="9">DSM 16108</strain>
    </source>
</reference>
<dbReference type="Proteomes" id="UP000199589">
    <property type="component" value="Unassembled WGS sequence"/>
</dbReference>
<evidence type="ECO:0000256" key="2">
    <source>
        <dbReference type="ARBA" id="ARBA00048267"/>
    </source>
</evidence>
<comment type="function">
    <text evidence="3">Involved in chemotaxis. Part of a chemotaxis signal transduction system that modulates chemotaxis in response to various stimuli. Catalyzes the demethylation of specific methylglutamate residues introduced into the chemoreceptors (methyl-accepting chemotaxis proteins or MCP) by CheR. Also mediates the irreversible deamidation of specific glutamine residues to glutamic acid.</text>
</comment>
<dbReference type="EMBL" id="FOSJ01000002">
    <property type="protein sequence ID" value="SFJ91770.1"/>
    <property type="molecule type" value="Genomic_DNA"/>
</dbReference>
<dbReference type="GO" id="GO:0008984">
    <property type="term" value="F:protein-glutamate methylesterase activity"/>
    <property type="evidence" value="ECO:0007669"/>
    <property type="project" value="UniProtKB-UniRule"/>
</dbReference>
<feature type="active site" evidence="3 4">
    <location>
        <position position="279"/>
    </location>
</feature>
<evidence type="ECO:0000259" key="7">
    <source>
        <dbReference type="PROSITE" id="PS50122"/>
    </source>
</evidence>
<keyword evidence="3" id="KW-0963">Cytoplasm</keyword>
<dbReference type="PANTHER" id="PTHR42872">
    <property type="entry name" value="PROTEIN-GLUTAMATE METHYLESTERASE/PROTEIN-GLUTAMINE GLUTAMINASE"/>
    <property type="match status" value="1"/>
</dbReference>
<dbReference type="InterPro" id="IPR008248">
    <property type="entry name" value="CheB-like"/>
</dbReference>
<name>A0A1I3V9G4_9LACT</name>
<keyword evidence="3 4" id="KW-0145">Chemotaxis</keyword>
<dbReference type="SUPFAM" id="SSF52172">
    <property type="entry name" value="CheY-like"/>
    <property type="match status" value="1"/>
</dbReference>
<keyword evidence="1 3" id="KW-0378">Hydrolase</keyword>
<evidence type="ECO:0000256" key="5">
    <source>
        <dbReference type="PROSITE-ProRule" id="PRU00169"/>
    </source>
</evidence>
<dbReference type="EC" id="3.1.1.61" evidence="3"/>
<gene>
    <name evidence="3" type="primary">cheB</name>
    <name evidence="8" type="ORF">SAMN04488569_100290</name>
</gene>
<dbReference type="SMART" id="SM00448">
    <property type="entry name" value="REC"/>
    <property type="match status" value="1"/>
</dbReference>
<dbReference type="InterPro" id="IPR000673">
    <property type="entry name" value="Sig_transdc_resp-reg_Me-estase"/>
</dbReference>
<dbReference type="Gene3D" id="3.40.50.2300">
    <property type="match status" value="1"/>
</dbReference>
<comment type="similarity">
    <text evidence="3">Belongs to the CheB family.</text>
</comment>
<dbReference type="Pfam" id="PF01339">
    <property type="entry name" value="CheB_methylest"/>
    <property type="match status" value="1"/>
</dbReference>
<comment type="domain">
    <text evidence="3">Contains a C-terminal catalytic domain, and an N-terminal region which modulates catalytic activity.</text>
</comment>
<keyword evidence="9" id="KW-1185">Reference proteome</keyword>
<dbReference type="Pfam" id="PF00072">
    <property type="entry name" value="Response_reg"/>
    <property type="match status" value="1"/>
</dbReference>
<dbReference type="NCBIfam" id="NF001965">
    <property type="entry name" value="PRK00742.1"/>
    <property type="match status" value="1"/>
</dbReference>
<dbReference type="InterPro" id="IPR011006">
    <property type="entry name" value="CheY-like_superfamily"/>
</dbReference>
<dbReference type="Gene3D" id="3.40.50.180">
    <property type="entry name" value="Methylesterase CheB, C-terminal domain"/>
    <property type="match status" value="1"/>
</dbReference>
<comment type="subcellular location">
    <subcellularLocation>
        <location evidence="3">Cytoplasm</location>
    </subcellularLocation>
</comment>
<dbReference type="OrthoDB" id="9759232at2"/>
<feature type="active site" evidence="3 4">
    <location>
        <position position="160"/>
    </location>
</feature>
<sequence length="335" mass="37402">MSVKVMVIDDSALMRKILSHMLQEIEKVTVYKAVRSEKEAVAAIEKEVPDLIFVDAQIPNHEGFKLLKKISHEYTIPTIMICSPTDQKEITLRALELGALDFVLSPNDINKNWNLFKEKLESKIKIHFSNQFYSKQVEPMVKKGKSKFQKPVKAIVMGASTGGPKAIIEVIKHFPHSIGIPVFIVQHMPKGFTASFANRLNTLCKLEVVEAKDGDKIVKDKIYLAPGGKHMVIEDQVIKLNDDDKIHGVKPAVDYLFNSAAKKYKNHLVGVVLTGMGYDGAIGCQSIKEENGYVITQDQETSVIYGMPRNVEEKGFSDEVASLFDIGEILKNMIG</sequence>
<protein>
    <recommendedName>
        <fullName evidence="3">Protein-glutamate methylesterase/protein-glutamine glutaminase</fullName>
        <ecNumber evidence="3">3.1.1.61</ecNumber>
        <ecNumber evidence="3">3.5.1.44</ecNumber>
    </recommendedName>
</protein>
<dbReference type="SUPFAM" id="SSF52738">
    <property type="entry name" value="Methylesterase CheB, C-terminal domain"/>
    <property type="match status" value="1"/>
</dbReference>
<dbReference type="GO" id="GO:0005737">
    <property type="term" value="C:cytoplasm"/>
    <property type="evidence" value="ECO:0007669"/>
    <property type="project" value="UniProtKB-SubCell"/>
</dbReference>
<dbReference type="InterPro" id="IPR035909">
    <property type="entry name" value="CheB_C"/>
</dbReference>
<accession>A0A1I3V9G4</accession>
<evidence type="ECO:0000256" key="3">
    <source>
        <dbReference type="HAMAP-Rule" id="MF_00099"/>
    </source>
</evidence>
<dbReference type="EC" id="3.5.1.44" evidence="3"/>
<comment type="PTM">
    <text evidence="3">Phosphorylated by CheA. Phosphorylation of the N-terminal regulatory domain activates the methylesterase activity.</text>
</comment>
<dbReference type="CDD" id="cd16432">
    <property type="entry name" value="CheB_Rec"/>
    <property type="match status" value="1"/>
</dbReference>
<feature type="domain" description="Response regulatory" evidence="6">
    <location>
        <begin position="4"/>
        <end position="120"/>
    </location>
</feature>
<dbReference type="AlphaFoldDB" id="A0A1I3V9G4"/>
<evidence type="ECO:0000313" key="8">
    <source>
        <dbReference type="EMBL" id="SFJ91770.1"/>
    </source>
</evidence>
<dbReference type="GO" id="GO:0050568">
    <property type="term" value="F:protein-glutamine glutaminase activity"/>
    <property type="evidence" value="ECO:0007669"/>
    <property type="project" value="UniProtKB-UniRule"/>
</dbReference>
<feature type="active site" evidence="3 4">
    <location>
        <position position="187"/>
    </location>
</feature>
<dbReference type="PANTHER" id="PTHR42872:SF3">
    <property type="entry name" value="PROTEIN-GLUTAMATE METHYLESTERASE_PROTEIN-GLUTAMINE GLUTAMINASE 1"/>
    <property type="match status" value="1"/>
</dbReference>
<dbReference type="InterPro" id="IPR001789">
    <property type="entry name" value="Sig_transdc_resp-reg_receiver"/>
</dbReference>
<dbReference type="GO" id="GO:0000156">
    <property type="term" value="F:phosphorelay response regulator activity"/>
    <property type="evidence" value="ECO:0007669"/>
    <property type="project" value="InterPro"/>
</dbReference>
<dbReference type="CDD" id="cd17541">
    <property type="entry name" value="REC_CheB-like"/>
    <property type="match status" value="1"/>
</dbReference>
<dbReference type="RefSeq" id="WP_072695041.1">
    <property type="nucleotide sequence ID" value="NZ_FOSJ01000002.1"/>
</dbReference>
<organism evidence="8 9">
    <name type="scientific">Marinilactibacillus piezotolerans</name>
    <dbReference type="NCBI Taxonomy" id="258723"/>
    <lineage>
        <taxon>Bacteria</taxon>
        <taxon>Bacillati</taxon>
        <taxon>Bacillota</taxon>
        <taxon>Bacilli</taxon>
        <taxon>Lactobacillales</taxon>
        <taxon>Carnobacteriaceae</taxon>
        <taxon>Marinilactibacillus</taxon>
    </lineage>
</organism>
<dbReference type="HAMAP" id="MF_00099">
    <property type="entry name" value="CheB_chemtxs"/>
    <property type="match status" value="1"/>
</dbReference>
<evidence type="ECO:0000256" key="1">
    <source>
        <dbReference type="ARBA" id="ARBA00022801"/>
    </source>
</evidence>
<dbReference type="PROSITE" id="PS50122">
    <property type="entry name" value="CHEB"/>
    <property type="match status" value="1"/>
</dbReference>
<feature type="domain" description="CheB-type methylesterase" evidence="7">
    <location>
        <begin position="151"/>
        <end position="335"/>
    </location>
</feature>
<proteinExistence type="inferred from homology"/>
<dbReference type="GO" id="GO:0006935">
    <property type="term" value="P:chemotaxis"/>
    <property type="evidence" value="ECO:0007669"/>
    <property type="project" value="UniProtKB-UniRule"/>
</dbReference>
<comment type="catalytic activity">
    <reaction evidence="3">
        <text>L-glutaminyl-[protein] + H2O = L-glutamyl-[protein] + NH4(+)</text>
        <dbReference type="Rhea" id="RHEA:16441"/>
        <dbReference type="Rhea" id="RHEA-COMP:10207"/>
        <dbReference type="Rhea" id="RHEA-COMP:10208"/>
        <dbReference type="ChEBI" id="CHEBI:15377"/>
        <dbReference type="ChEBI" id="CHEBI:28938"/>
        <dbReference type="ChEBI" id="CHEBI:29973"/>
        <dbReference type="ChEBI" id="CHEBI:30011"/>
        <dbReference type="EC" id="3.5.1.44"/>
    </reaction>
</comment>
<feature type="modified residue" description="4-aspartylphosphate" evidence="3 5">
    <location>
        <position position="55"/>
    </location>
</feature>
<evidence type="ECO:0000256" key="4">
    <source>
        <dbReference type="PROSITE-ProRule" id="PRU00050"/>
    </source>
</evidence>